<feature type="domain" description="Gingipain" evidence="2">
    <location>
        <begin position="520"/>
        <end position="901"/>
    </location>
</feature>
<evidence type="ECO:0000313" key="3">
    <source>
        <dbReference type="EMBL" id="TGN23698.1"/>
    </source>
</evidence>
<dbReference type="InterPro" id="IPR029031">
    <property type="entry name" value="Gingipain_N_sf"/>
</dbReference>
<dbReference type="EMBL" id="SRPE01000011">
    <property type="protein sequence ID" value="TGN23698.1"/>
    <property type="molecule type" value="Genomic_DNA"/>
</dbReference>
<dbReference type="Pfam" id="PF01364">
    <property type="entry name" value="Peptidase_C25"/>
    <property type="match status" value="1"/>
</dbReference>
<dbReference type="Gene3D" id="2.60.40.4070">
    <property type="match status" value="1"/>
</dbReference>
<dbReference type="Proteomes" id="UP000297998">
    <property type="component" value="Unassembled WGS sequence"/>
</dbReference>
<dbReference type="SUPFAM" id="SSF52129">
    <property type="entry name" value="Caspase-like"/>
    <property type="match status" value="1"/>
</dbReference>
<dbReference type="OrthoDB" id="9809780at2"/>
<name>A0A4Z1B0J9_9FLAO</name>
<evidence type="ECO:0000259" key="2">
    <source>
        <dbReference type="Pfam" id="PF01364"/>
    </source>
</evidence>
<dbReference type="GO" id="GO:0006508">
    <property type="term" value="P:proteolysis"/>
    <property type="evidence" value="ECO:0007669"/>
    <property type="project" value="InterPro"/>
</dbReference>
<proteinExistence type="predicted"/>
<organism evidence="3 4">
    <name type="scientific">Empedobacter tilapiae</name>
    <dbReference type="NCBI Taxonomy" id="2491114"/>
    <lineage>
        <taxon>Bacteria</taxon>
        <taxon>Pseudomonadati</taxon>
        <taxon>Bacteroidota</taxon>
        <taxon>Flavobacteriia</taxon>
        <taxon>Flavobacteriales</taxon>
        <taxon>Weeksellaceae</taxon>
        <taxon>Empedobacter</taxon>
    </lineage>
</organism>
<evidence type="ECO:0000256" key="1">
    <source>
        <dbReference type="ARBA" id="ARBA00022729"/>
    </source>
</evidence>
<dbReference type="Gene3D" id="3.40.50.1460">
    <property type="match status" value="1"/>
</dbReference>
<accession>A0A4Z1B0J9</accession>
<dbReference type="CDD" id="cd02258">
    <property type="entry name" value="Peptidase_C25_N"/>
    <property type="match status" value="1"/>
</dbReference>
<gene>
    <name evidence="3" type="primary">porU</name>
    <name evidence="3" type="ORF">E4J94_14695</name>
</gene>
<dbReference type="NCBIfam" id="NF033707">
    <property type="entry name" value="T9SS_sortase"/>
    <property type="match status" value="1"/>
</dbReference>
<dbReference type="InterPro" id="IPR001769">
    <property type="entry name" value="Gingipain"/>
</dbReference>
<evidence type="ECO:0000313" key="4">
    <source>
        <dbReference type="Proteomes" id="UP000297998"/>
    </source>
</evidence>
<dbReference type="RefSeq" id="WP_135836548.1">
    <property type="nucleotide sequence ID" value="NZ_SRPE01000011.1"/>
</dbReference>
<dbReference type="GO" id="GO:0008234">
    <property type="term" value="F:cysteine-type peptidase activity"/>
    <property type="evidence" value="ECO:0007669"/>
    <property type="project" value="InterPro"/>
</dbReference>
<protein>
    <submittedName>
        <fullName evidence="3">Type IX secretion system sortase PorU</fullName>
    </submittedName>
</protein>
<keyword evidence="1" id="KW-0732">Signal</keyword>
<dbReference type="InterPro" id="IPR029030">
    <property type="entry name" value="Caspase-like_dom_sf"/>
</dbReference>
<comment type="caution">
    <text evidence="3">The sequence shown here is derived from an EMBL/GenBank/DDBJ whole genome shotgun (WGS) entry which is preliminary data.</text>
</comment>
<reference evidence="3 4" key="1">
    <citation type="submission" date="2019-03" db="EMBL/GenBank/DDBJ databases">
        <title>Empedobacter tilapiae sp. nov., isolated from an intestine of Nile tilapia Oreochromis niloticus.</title>
        <authorList>
            <person name="Kim Y.-O."/>
            <person name="Yoon J.-H."/>
        </authorList>
    </citation>
    <scope>NUCLEOTIDE SEQUENCE [LARGE SCALE GENOMIC DNA]</scope>
    <source>
        <strain evidence="3 4">MRS2</strain>
    </source>
</reference>
<keyword evidence="4" id="KW-1185">Reference proteome</keyword>
<sequence>MKKYFILVATLLQFSHLYGQNYKINWENNQTISLTNGNKVNVPYFSNKDNYFIGGYFLPEFVVELNSSSQDVDLTNIQYKEVQNELIDLNTSSISDRINFSSYNIIDKNGQQKLIVKVLPFIRQNDKFLRIESFSIVPKQVSHQRSSSRKLIDNSTTSVLKSGDWYKIKVSKDGIFKLDKSFFTKNGIPTNFNPKSLKIYGNGEGRLMENLTEDRKGALNEIPIKFVGGDDGNFDNGDYVLFYAKGPHQWYRNNTTTLQDAKVRYNLYDEAAYYFISFNGEDGKRVKEQASIAGNPIRTFSTFDNLQFHEKDSINLNSLGQIWVGENIGLKDGFKKTFKANSIVNGGEAYLRYAIVGKNANNISYNVNVNGQTFSNNFGNSAFDRNPQDKPISLNSNNIDITVNSNGTNPSGLAYLDYLQLRFKDGLTYNNEQFTFQFLENINDNSVNAFSLSNSSNVSVWNISDIHGVSAIIPENNLYKFQTTNLNQFVAFKDDKVFTDAKFVGRVINQDIRSLIDINYIVVTHPKFLDQATRLANFRKEHDKINVAVVTTNQVYNDFSSGSQDPIAIRDFFKFLKDGQSPNLEYAVLFGATTYDPKNRIKDFTSYIPTFTDEPSANIDGSIATDDYFAMLDNNVKMLGNSVEGGYAYNANWFDIAVGRIPASNSTEAKVLVDKIISYYDKVQGKGTSYGDWRTKIVAVTDNDDNVKTPNFDTSIDNEFIKPENQIYTINKIYSGAHQPESTSAGVRYPTVNQAILNSIELGSNFLMYYGHGGPRSWAQERILTAEELTGLSNFNAAYSRLPIVATVTCDFTIWDLPQYNSAGEMMLKNSNGGALSMITTNRPIGTGYGDTMNQYLIQEFFKKEGPENQTIGRALNQAKINYWPSHENNKSVSILGDPMLAAHRPQQEIDILSIENKKGIDILNGGKLQALDFVTIKGKVNQLSSLSIDNTFSGKIAVNLFEKKEIKTLLNEGSNTGKTFETEDKTIYKGTGKVENGEFTIQFYVPKDINYELGDRKMKFYAWDEKDGKDASALRTIAIEGINEEGLNDDERPQGKLYMNNLHFANGGITDRSPYLVGCLTDNTGINATGSSIGHDIVATIDGKVQEAYVLNDYYDGGDSNPCINKDFEDYQKGQVMYQLKNLELGQHTVNLKFWDINNNSNTATLDFVVMENGTGQLHIDKLLNWPNPFTKNTYFHFEHNCDSELDVMVQIFTISGKLVKTIRQTVSAEPFREGYRTGKYAIEWDGLDDFGDKIGKGVYIYKVNVKGVDGTICKGSATAVEKLVILK</sequence>
<dbReference type="Gene3D" id="3.40.50.10390">
    <property type="entry name" value="Gingipain r, domain 1"/>
    <property type="match status" value="1"/>
</dbReference>